<dbReference type="EMBL" id="VMNH01000007">
    <property type="protein sequence ID" value="TVO75791.1"/>
    <property type="molecule type" value="Genomic_DNA"/>
</dbReference>
<proteinExistence type="predicted"/>
<evidence type="ECO:0000313" key="1">
    <source>
        <dbReference type="EMBL" id="TVO75791.1"/>
    </source>
</evidence>
<keyword evidence="2" id="KW-1185">Reference proteome</keyword>
<organism evidence="1 2">
    <name type="scientific">Sedimenticola selenatireducens</name>
    <dbReference type="NCBI Taxonomy" id="191960"/>
    <lineage>
        <taxon>Bacteria</taxon>
        <taxon>Pseudomonadati</taxon>
        <taxon>Pseudomonadota</taxon>
        <taxon>Gammaproteobacteria</taxon>
        <taxon>Chromatiales</taxon>
        <taxon>Sedimenticolaceae</taxon>
        <taxon>Sedimenticola</taxon>
    </lineage>
</organism>
<gene>
    <name evidence="1" type="ORF">FHP88_07255</name>
</gene>
<accession>A0A557SEK4</accession>
<dbReference type="OrthoDB" id="7060264at2"/>
<dbReference type="Proteomes" id="UP000316649">
    <property type="component" value="Unassembled WGS sequence"/>
</dbReference>
<evidence type="ECO:0000313" key="2">
    <source>
        <dbReference type="Proteomes" id="UP000316649"/>
    </source>
</evidence>
<dbReference type="AlphaFoldDB" id="A0A557SEK4"/>
<reference evidence="1 2" key="1">
    <citation type="submission" date="2019-07" db="EMBL/GenBank/DDBJ databases">
        <title>The pathways for chlorine oxyanion respiration interact through the shared metabolite chlorate.</title>
        <authorList>
            <person name="Barnum T.P."/>
            <person name="Cheng Y."/>
            <person name="Hill K.A."/>
            <person name="Lucas L.N."/>
            <person name="Carlson H.K."/>
            <person name="Coates J.D."/>
        </authorList>
    </citation>
    <scope>NUCLEOTIDE SEQUENCE [LARGE SCALE GENOMIC DNA]</scope>
    <source>
        <strain evidence="1 2">BK-1</strain>
    </source>
</reference>
<comment type="caution">
    <text evidence="1">The sequence shown here is derived from an EMBL/GenBank/DDBJ whole genome shotgun (WGS) entry which is preliminary data.</text>
</comment>
<sequence length="156" mass="17265">MDKMRKLLESVDACADRLEALNTRFSNLASDSTRESVEAWRRVKEQVEFDQTVEKKEVGSGPDVKSIAVELLEKQGHSLEDVIDILMSDHNIEVTIDGLAQTIGKQAYIAALRKDASDLLGNAISYAQIASLWNDLDRPAFGGESWTARSVSILVE</sequence>
<protein>
    <submittedName>
        <fullName evidence="1">Uncharacterized protein</fullName>
    </submittedName>
</protein>
<dbReference type="RefSeq" id="WP_144358371.1">
    <property type="nucleotide sequence ID" value="NZ_VMNH01000007.1"/>
</dbReference>
<name>A0A557SEK4_9GAMM</name>